<dbReference type="EMBL" id="JACEZU010000009">
    <property type="protein sequence ID" value="MBA5689108.1"/>
    <property type="molecule type" value="Genomic_DNA"/>
</dbReference>
<organism evidence="2 3">
    <name type="scientific">Rugamonas apoptosis</name>
    <dbReference type="NCBI Taxonomy" id="2758570"/>
    <lineage>
        <taxon>Bacteria</taxon>
        <taxon>Pseudomonadati</taxon>
        <taxon>Pseudomonadota</taxon>
        <taxon>Betaproteobacteria</taxon>
        <taxon>Burkholderiales</taxon>
        <taxon>Oxalobacteraceae</taxon>
        <taxon>Telluria group</taxon>
        <taxon>Rugamonas</taxon>
    </lineage>
</organism>
<evidence type="ECO:0000313" key="2">
    <source>
        <dbReference type="EMBL" id="MBA5689108.1"/>
    </source>
</evidence>
<accession>A0A7W2FCD9</accession>
<reference evidence="2 3" key="1">
    <citation type="submission" date="2020-07" db="EMBL/GenBank/DDBJ databases">
        <title>Novel species isolated from subtropical streams in China.</title>
        <authorList>
            <person name="Lu H."/>
        </authorList>
    </citation>
    <scope>NUCLEOTIDE SEQUENCE [LARGE SCALE GENOMIC DNA]</scope>
    <source>
        <strain evidence="2 3">LX47W</strain>
    </source>
</reference>
<keyword evidence="3" id="KW-1185">Reference proteome</keyword>
<evidence type="ECO:0000313" key="3">
    <source>
        <dbReference type="Proteomes" id="UP000573499"/>
    </source>
</evidence>
<dbReference type="SUPFAM" id="SSF53850">
    <property type="entry name" value="Periplasmic binding protein-like II"/>
    <property type="match status" value="1"/>
</dbReference>
<keyword evidence="1" id="KW-0732">Signal</keyword>
<evidence type="ECO:0000256" key="1">
    <source>
        <dbReference type="SAM" id="SignalP"/>
    </source>
</evidence>
<sequence length="136" mass="14681">MHKTIGKLLLAAAVWLAATPAFATEIVVIVNPKNPATRMFSEQAGQFFVGKSAMFTPIEHTDGALRTEFYKKVLDKDTSQVKAIWSKLVFTGKAVAPKELASSAEVKKAVAADVSAIGYIEKSQVDDTVKVILTVQ</sequence>
<feature type="chain" id="PRO_5030550706" description="Phosphate ABC transporter substrate-binding protein" evidence="1">
    <location>
        <begin position="24"/>
        <end position="136"/>
    </location>
</feature>
<proteinExistence type="predicted"/>
<feature type="signal peptide" evidence="1">
    <location>
        <begin position="1"/>
        <end position="23"/>
    </location>
</feature>
<dbReference type="Proteomes" id="UP000573499">
    <property type="component" value="Unassembled WGS sequence"/>
</dbReference>
<gene>
    <name evidence="2" type="ORF">H3H39_18870</name>
</gene>
<protein>
    <recommendedName>
        <fullName evidence="4">Phosphate ABC transporter substrate-binding protein</fullName>
    </recommendedName>
</protein>
<comment type="caution">
    <text evidence="2">The sequence shown here is derived from an EMBL/GenBank/DDBJ whole genome shotgun (WGS) entry which is preliminary data.</text>
</comment>
<dbReference type="AlphaFoldDB" id="A0A7W2FCD9"/>
<dbReference type="RefSeq" id="WP_182155363.1">
    <property type="nucleotide sequence ID" value="NZ_JACEZU010000009.1"/>
</dbReference>
<dbReference type="Gene3D" id="3.40.190.10">
    <property type="entry name" value="Periplasmic binding protein-like II"/>
    <property type="match status" value="1"/>
</dbReference>
<name>A0A7W2FCD9_9BURK</name>
<evidence type="ECO:0008006" key="4">
    <source>
        <dbReference type="Google" id="ProtNLM"/>
    </source>
</evidence>